<dbReference type="Pfam" id="PF06985">
    <property type="entry name" value="HET"/>
    <property type="match status" value="1"/>
</dbReference>
<evidence type="ECO:0000313" key="3">
    <source>
        <dbReference type="EMBL" id="KAK3389872.1"/>
    </source>
</evidence>
<protein>
    <recommendedName>
        <fullName evidence="5">Heterokaryon incompatibility domain-containing protein</fullName>
    </recommendedName>
</protein>
<proteinExistence type="predicted"/>
<keyword evidence="4" id="KW-1185">Reference proteome</keyword>
<feature type="domain" description="DUF8212" evidence="2">
    <location>
        <begin position="179"/>
        <end position="205"/>
    </location>
</feature>
<dbReference type="InterPro" id="IPR010730">
    <property type="entry name" value="HET"/>
</dbReference>
<organism evidence="3 4">
    <name type="scientific">Podospora didyma</name>
    <dbReference type="NCBI Taxonomy" id="330526"/>
    <lineage>
        <taxon>Eukaryota</taxon>
        <taxon>Fungi</taxon>
        <taxon>Dikarya</taxon>
        <taxon>Ascomycota</taxon>
        <taxon>Pezizomycotina</taxon>
        <taxon>Sordariomycetes</taxon>
        <taxon>Sordariomycetidae</taxon>
        <taxon>Sordariales</taxon>
        <taxon>Podosporaceae</taxon>
        <taxon>Podospora</taxon>
    </lineage>
</organism>
<evidence type="ECO:0000259" key="2">
    <source>
        <dbReference type="Pfam" id="PF26640"/>
    </source>
</evidence>
<sequence>MRLINTATLELEERTFLRYEMPSYAILCRTWGEDEPSFQDFANGCHDQRMRSFVKIQSFCKKARENGYLYAWVDTVCIDKTSSAELSEAINSMWDYDAVFFNEAWHEFGDKKSLRYQMQHITGIDLDHLTGTPIRHCSIAERMSWASRRETTRPEDLAYCLLGFGINMPMLYGEGAESSFRRLQHEILLRSDDQSIFAWSKVPSASAYPGSQIRGCLTSSPALFGSSTYDGPRPSFIPIRAPGDNNEYSVTSRGVSLKVLSNPARSLIVFKCRRASGYGLCSFSIIHMRTVVDYPEENFNAISTTISVSPFVWGHAKGVVLRFDWNRELAEQECSSFFVSVFTNINDNGHDGKGKDERFAGMGMDNDFIGVYDKTSGQNALRVWLDLHQSLGEGGGGNLPCAAKHEARDGLHVWVLEGGGIVHAAITRTLDPALGYVGCVRILAGKNWERDIRSVADWGPFESNRAVTDGVA</sequence>
<accession>A0AAE0U3U8</accession>
<reference evidence="3" key="1">
    <citation type="journal article" date="2023" name="Mol. Phylogenet. Evol.">
        <title>Genome-scale phylogeny and comparative genomics of the fungal order Sordariales.</title>
        <authorList>
            <person name="Hensen N."/>
            <person name="Bonometti L."/>
            <person name="Westerberg I."/>
            <person name="Brannstrom I.O."/>
            <person name="Guillou S."/>
            <person name="Cros-Aarteil S."/>
            <person name="Calhoun S."/>
            <person name="Haridas S."/>
            <person name="Kuo A."/>
            <person name="Mondo S."/>
            <person name="Pangilinan J."/>
            <person name="Riley R."/>
            <person name="LaButti K."/>
            <person name="Andreopoulos B."/>
            <person name="Lipzen A."/>
            <person name="Chen C."/>
            <person name="Yan M."/>
            <person name="Daum C."/>
            <person name="Ng V."/>
            <person name="Clum A."/>
            <person name="Steindorff A."/>
            <person name="Ohm R.A."/>
            <person name="Martin F."/>
            <person name="Silar P."/>
            <person name="Natvig D.O."/>
            <person name="Lalanne C."/>
            <person name="Gautier V."/>
            <person name="Ament-Velasquez S.L."/>
            <person name="Kruys A."/>
            <person name="Hutchinson M.I."/>
            <person name="Powell A.J."/>
            <person name="Barry K."/>
            <person name="Miller A.N."/>
            <person name="Grigoriev I.V."/>
            <person name="Debuchy R."/>
            <person name="Gladieux P."/>
            <person name="Hiltunen Thoren M."/>
            <person name="Johannesson H."/>
        </authorList>
    </citation>
    <scope>NUCLEOTIDE SEQUENCE</scope>
    <source>
        <strain evidence="3">CBS 232.78</strain>
    </source>
</reference>
<gene>
    <name evidence="3" type="ORF">B0H63DRAFT_537965</name>
</gene>
<name>A0AAE0U3U8_9PEZI</name>
<feature type="domain" description="Heterokaryon incompatibility" evidence="1">
    <location>
        <begin position="24"/>
        <end position="123"/>
    </location>
</feature>
<evidence type="ECO:0000313" key="4">
    <source>
        <dbReference type="Proteomes" id="UP001285441"/>
    </source>
</evidence>
<dbReference type="Pfam" id="PF26640">
    <property type="entry name" value="DUF8212"/>
    <property type="match status" value="1"/>
</dbReference>
<evidence type="ECO:0008006" key="5">
    <source>
        <dbReference type="Google" id="ProtNLM"/>
    </source>
</evidence>
<dbReference type="PANTHER" id="PTHR10622">
    <property type="entry name" value="HET DOMAIN-CONTAINING PROTEIN"/>
    <property type="match status" value="1"/>
</dbReference>
<dbReference type="EMBL" id="JAULSW010000002">
    <property type="protein sequence ID" value="KAK3389872.1"/>
    <property type="molecule type" value="Genomic_DNA"/>
</dbReference>
<dbReference type="InterPro" id="IPR058525">
    <property type="entry name" value="DUF8212"/>
</dbReference>
<comment type="caution">
    <text evidence="3">The sequence shown here is derived from an EMBL/GenBank/DDBJ whole genome shotgun (WGS) entry which is preliminary data.</text>
</comment>
<dbReference type="AlphaFoldDB" id="A0AAE0U3U8"/>
<reference evidence="3" key="2">
    <citation type="submission" date="2023-06" db="EMBL/GenBank/DDBJ databases">
        <authorList>
            <consortium name="Lawrence Berkeley National Laboratory"/>
            <person name="Haridas S."/>
            <person name="Hensen N."/>
            <person name="Bonometti L."/>
            <person name="Westerberg I."/>
            <person name="Brannstrom I.O."/>
            <person name="Guillou S."/>
            <person name="Cros-Aarteil S."/>
            <person name="Calhoun S."/>
            <person name="Kuo A."/>
            <person name="Mondo S."/>
            <person name="Pangilinan J."/>
            <person name="Riley R."/>
            <person name="LaButti K."/>
            <person name="Andreopoulos B."/>
            <person name="Lipzen A."/>
            <person name="Chen C."/>
            <person name="Yanf M."/>
            <person name="Daum C."/>
            <person name="Ng V."/>
            <person name="Clum A."/>
            <person name="Steindorff A."/>
            <person name="Ohm R."/>
            <person name="Martin F."/>
            <person name="Silar P."/>
            <person name="Natvig D."/>
            <person name="Lalanne C."/>
            <person name="Gautier V."/>
            <person name="Ament-velasquez S.L."/>
            <person name="Kruys A."/>
            <person name="Hutchinson M.I."/>
            <person name="Powell A.J."/>
            <person name="Barry K."/>
            <person name="Miller A.N."/>
            <person name="Grigoriev I.V."/>
            <person name="Debuchy R."/>
            <person name="Gladieux P."/>
            <person name="Thoren M.H."/>
            <person name="Johannesson H."/>
        </authorList>
    </citation>
    <scope>NUCLEOTIDE SEQUENCE</scope>
    <source>
        <strain evidence="3">CBS 232.78</strain>
    </source>
</reference>
<dbReference type="PANTHER" id="PTHR10622:SF10">
    <property type="entry name" value="HET DOMAIN-CONTAINING PROTEIN"/>
    <property type="match status" value="1"/>
</dbReference>
<evidence type="ECO:0000259" key="1">
    <source>
        <dbReference type="Pfam" id="PF06985"/>
    </source>
</evidence>
<dbReference type="Proteomes" id="UP001285441">
    <property type="component" value="Unassembled WGS sequence"/>
</dbReference>